<evidence type="ECO:0000256" key="3">
    <source>
        <dbReference type="ARBA" id="ARBA00022553"/>
    </source>
</evidence>
<feature type="compositionally biased region" description="Basic residues" evidence="10">
    <location>
        <begin position="192"/>
        <end position="202"/>
    </location>
</feature>
<reference evidence="11" key="1">
    <citation type="submission" date="2022-10" db="EMBL/GenBank/DDBJ databases">
        <title>Culturing micro-colonial fungi from biological soil crusts in the Mojave desert and describing Neophaeococcomyces mojavensis, and introducing the new genera and species Taxawa tesnikishii.</title>
        <authorList>
            <person name="Kurbessoian T."/>
            <person name="Stajich J.E."/>
        </authorList>
    </citation>
    <scope>NUCLEOTIDE SEQUENCE</scope>
    <source>
        <strain evidence="11">TK_1</strain>
    </source>
</reference>
<gene>
    <name evidence="9 11" type="primary">SLX4</name>
    <name evidence="11" type="ORF">H2201_003558</name>
</gene>
<feature type="compositionally biased region" description="Acidic residues" evidence="10">
    <location>
        <begin position="829"/>
        <end position="838"/>
    </location>
</feature>
<keyword evidence="4 9" id="KW-0227">DNA damage</keyword>
<evidence type="ECO:0000256" key="4">
    <source>
        <dbReference type="ARBA" id="ARBA00022763"/>
    </source>
</evidence>
<proteinExistence type="inferred from homology"/>
<evidence type="ECO:0000256" key="6">
    <source>
        <dbReference type="ARBA" id="ARBA00023204"/>
    </source>
</evidence>
<comment type="subunit">
    <text evidence="9">Forms a heterodimer with SLX1.</text>
</comment>
<feature type="compositionally biased region" description="Basic residues" evidence="10">
    <location>
        <begin position="117"/>
        <end position="128"/>
    </location>
</feature>
<feature type="compositionally biased region" description="Pro residues" evidence="10">
    <location>
        <begin position="842"/>
        <end position="864"/>
    </location>
</feature>
<evidence type="ECO:0000256" key="2">
    <source>
        <dbReference type="ARBA" id="ARBA00006661"/>
    </source>
</evidence>
<evidence type="ECO:0000256" key="9">
    <source>
        <dbReference type="HAMAP-Rule" id="MF_03110"/>
    </source>
</evidence>
<keyword evidence="6 9" id="KW-0234">DNA repair</keyword>
<dbReference type="InterPro" id="IPR018574">
    <property type="entry name" value="Structure-sp_endonuc_su_Slx4"/>
</dbReference>
<evidence type="ECO:0000256" key="5">
    <source>
        <dbReference type="ARBA" id="ARBA00023172"/>
    </source>
</evidence>
<keyword evidence="12" id="KW-1185">Reference proteome</keyword>
<dbReference type="Pfam" id="PF09494">
    <property type="entry name" value="Slx4"/>
    <property type="match status" value="1"/>
</dbReference>
<feature type="region of interest" description="Disordered" evidence="10">
    <location>
        <begin position="705"/>
        <end position="871"/>
    </location>
</feature>
<name>A0ABQ9NYH2_9PEZI</name>
<feature type="region of interest" description="Disordered" evidence="10">
    <location>
        <begin position="106"/>
        <end position="315"/>
    </location>
</feature>
<keyword evidence="11" id="KW-0540">Nuclease</keyword>
<evidence type="ECO:0000256" key="10">
    <source>
        <dbReference type="SAM" id="MobiDB-lite"/>
    </source>
</evidence>
<dbReference type="EMBL" id="JAPDRL010000020">
    <property type="protein sequence ID" value="KAJ9666370.1"/>
    <property type="molecule type" value="Genomic_DNA"/>
</dbReference>
<sequence>MAAVELVILSSSPRGPTDFVVTPPGRQQSAEISVPTSPLDLPTLAELIQRKPGGALNSGSRAAQVPEGAVTGFASAVSLIRERRLGLTSPEEKARKESVWDVPCDHEAGEAAAPVKKPAKRVAKRVTKPKPDSQPAPKKPRKPRAKLVNKAKAGEGVEKPVALVEPSVAEPVDKTDAAASCIAQDDAPAPTKPKKPTKPRAKKEKDETQTKLKKGRVTKPRASNKGETDEGDAAAPAPKKRKKTSKVSEHFVTAEAGEERSEVNEQGPATEEGLAIEEVVRRRTDWTPPKDTRPAEPERAESQKDVPPVPISQEPPKYNFAALMTDFAYGPGVPEIPAISPTREPSGEALTKRRRIELIEPVLPIQSLPPPAQAEPSPVKRTKQPKKKARTITDLAMAQYKPADPVTTDTPTVSAFFAPRVDSTEDKPVVQDNPDTAKPKPRKRAPRNKSPVKEGARVKKPAAKKKKKVELVKPTLLSPTSAMHKMTHQDILFGTSSQLAREDSPTFIRDLQQAIRESEACVDAEQVSEAAPVSVGSTLALVRASRGLWSAAMRSFDDDLLAAEERNTSDIDLINDLPSAKKAPEPAIIEWEIVEIEDTEADSGAPEADSSDCAEDQTAQMPEMEHRYQDLVRDESLEDQPPPSAQDDDWTILSDDKLATVISTPKTVEPSGTMPSLSGRPTDVNCASVETTNAQHRFHRLKATYGDADAETGSKTPVPQERVVLQPLPINVNVSKPLPSKGKAKRTRDSDPPPKHLASTAPNIVVGTDSVTDPPSLSIKKPRGRPRKTPLSDSAEAAPAKKRTKETAVLPDPPSTPQKFKKPASEWTNIDEIEDSEQDFTPSPPRRSNPPASPPLQLIPPALPTPNSTAHAAPATALFPTANGKPDQAALCAHLFPQITLAIKAAPNTTDPRTPSWHEKMLLYDPIVLEDLTAWLNAQGLRAPGKKGKDGTEKVEELKPWIVQKWCEEKSVCCLWREGLRGGVKNRY</sequence>
<comment type="function">
    <text evidence="9">Regulatory subunit of the SLX1-SLX4 structure-specific endonuclease that resolves DNA secondary structures generated during DNA repair and recombination. Has endonuclease activity towards branched DNA substrates, introducing single-strand cuts in duplex DNA close to junctions with ss-DNA.</text>
</comment>
<evidence type="ECO:0000256" key="7">
    <source>
        <dbReference type="ARBA" id="ARBA00023242"/>
    </source>
</evidence>
<accession>A0ABQ9NYH2</accession>
<feature type="region of interest" description="Disordered" evidence="10">
    <location>
        <begin position="361"/>
        <end position="473"/>
    </location>
</feature>
<organism evidence="11 12">
    <name type="scientific">Coniosporium apollinis</name>
    <dbReference type="NCBI Taxonomy" id="61459"/>
    <lineage>
        <taxon>Eukaryota</taxon>
        <taxon>Fungi</taxon>
        <taxon>Dikarya</taxon>
        <taxon>Ascomycota</taxon>
        <taxon>Pezizomycotina</taxon>
        <taxon>Dothideomycetes</taxon>
        <taxon>Dothideomycetes incertae sedis</taxon>
        <taxon>Coniosporium</taxon>
    </lineage>
</organism>
<evidence type="ECO:0000256" key="8">
    <source>
        <dbReference type="ARBA" id="ARBA00029496"/>
    </source>
</evidence>
<feature type="compositionally biased region" description="Basic residues" evidence="10">
    <location>
        <begin position="380"/>
        <end position="390"/>
    </location>
</feature>
<evidence type="ECO:0000313" key="11">
    <source>
        <dbReference type="EMBL" id="KAJ9666370.1"/>
    </source>
</evidence>
<keyword evidence="7 9" id="KW-0539">Nucleus</keyword>
<comment type="similarity">
    <text evidence="2 9">Belongs to the SLX4 family.</text>
</comment>
<dbReference type="InterPro" id="IPR027784">
    <property type="entry name" value="Slx4_ascomycetes"/>
</dbReference>
<keyword evidence="3 9" id="KW-0597">Phosphoprotein</keyword>
<protein>
    <recommendedName>
        <fullName evidence="8 9">Structure-specific endonuclease subunit SLX4</fullName>
    </recommendedName>
</protein>
<keyword evidence="5 9" id="KW-0233">DNA recombination</keyword>
<feature type="compositionally biased region" description="Basic and acidic residues" evidence="10">
    <location>
        <begin position="278"/>
        <end position="304"/>
    </location>
</feature>
<evidence type="ECO:0000313" key="12">
    <source>
        <dbReference type="Proteomes" id="UP001172684"/>
    </source>
</evidence>
<comment type="subcellular location">
    <subcellularLocation>
        <location evidence="1 9">Nucleus</location>
    </subcellularLocation>
</comment>
<dbReference type="GO" id="GO:0004519">
    <property type="term" value="F:endonuclease activity"/>
    <property type="evidence" value="ECO:0007669"/>
    <property type="project" value="UniProtKB-KW"/>
</dbReference>
<evidence type="ECO:0000256" key="1">
    <source>
        <dbReference type="ARBA" id="ARBA00004123"/>
    </source>
</evidence>
<feature type="compositionally biased region" description="Basic residues" evidence="10">
    <location>
        <begin position="458"/>
        <end position="468"/>
    </location>
</feature>
<comment type="PTM">
    <text evidence="9">Phosphorylated in response to DNA damage.</text>
</comment>
<feature type="compositionally biased region" description="Basic residues" evidence="10">
    <location>
        <begin position="138"/>
        <end position="149"/>
    </location>
</feature>
<feature type="region of interest" description="Disordered" evidence="10">
    <location>
        <begin position="600"/>
        <end position="619"/>
    </location>
</feature>
<feature type="compositionally biased region" description="Low complexity" evidence="10">
    <location>
        <begin position="404"/>
        <end position="413"/>
    </location>
</feature>
<keyword evidence="11" id="KW-0255">Endonuclease</keyword>
<comment type="caution">
    <text evidence="11">The sequence shown here is derived from an EMBL/GenBank/DDBJ whole genome shotgun (WGS) entry which is preliminary data.</text>
</comment>
<dbReference type="Proteomes" id="UP001172684">
    <property type="component" value="Unassembled WGS sequence"/>
</dbReference>
<dbReference type="HAMAP" id="MF_03110">
    <property type="entry name" value="Endonuc_su_Slx4"/>
    <property type="match status" value="1"/>
</dbReference>
<feature type="region of interest" description="Disordered" evidence="10">
    <location>
        <begin position="662"/>
        <end position="684"/>
    </location>
</feature>
<keyword evidence="11" id="KW-0378">Hydrolase</keyword>